<feature type="region of interest" description="Disordered" evidence="2">
    <location>
        <begin position="189"/>
        <end position="351"/>
    </location>
</feature>
<organism evidence="4 5">
    <name type="scientific">Dipodomys ordii</name>
    <name type="common">Ord's kangaroo rat</name>
    <dbReference type="NCBI Taxonomy" id="10020"/>
    <lineage>
        <taxon>Eukaryota</taxon>
        <taxon>Metazoa</taxon>
        <taxon>Chordata</taxon>
        <taxon>Craniata</taxon>
        <taxon>Vertebrata</taxon>
        <taxon>Euteleostomi</taxon>
        <taxon>Mammalia</taxon>
        <taxon>Eutheria</taxon>
        <taxon>Euarchontoglires</taxon>
        <taxon>Glires</taxon>
        <taxon>Rodentia</taxon>
        <taxon>Castorimorpha</taxon>
        <taxon>Heteromyidae</taxon>
        <taxon>Dipodomyinae</taxon>
        <taxon>Dipodomys</taxon>
    </lineage>
</organism>
<dbReference type="STRING" id="10020.ENSDORP00000000279"/>
<dbReference type="RefSeq" id="XP_012867683.1">
    <property type="nucleotide sequence ID" value="XM_013012229.1"/>
</dbReference>
<feature type="compositionally biased region" description="Basic and acidic residues" evidence="2">
    <location>
        <begin position="313"/>
        <end position="325"/>
    </location>
</feature>
<dbReference type="GeneID" id="105982577"/>
<sequence length="659" mass="71937">MATKTASSPLENLDLSGEEVQRLTSAFQDPEFRRLFSEYAQELTNPENRRRYEAEVTALERERGVEVRFVHPEPGHVLRTSLDGTRRCFVNVCSNALVEQPSRRPGREGGVGSAPGTHWSLPYSLAPGRQYAGRRGTGYTVYDVVFHPDALALARRHQRFREMLDATALEAVEKQFHVQLDRRNARTLKMKYKGTPEAAVLRRPLPGGAPTQPEEEEPAGPLPPFPGPEESCAADPGRSSSPVGAADAEISSTPRSPEVAPASAAAGPEERDSGRYSVSPPGAGSSPGDGGGGSPPGAPPDPDWESPLVGGDARGDHITEAREEAEGPGGEPSDPAMGGPGTPSGTPRCPPVQCHQDEDCLTLLVRVPRIQPQSLRGELTPLHYKLCFSTPDSVYSFLLQFALGNKLSPEEPAVSLSSDNAVIVLAKSPDSRGYWREWYWGLNDASLEERLFVSEENVDEFLEEVLSSPSKQATSRTPPLIEVLNVTDEKIEIHAKLLECSNPDQFQEKERSLSEGGHLTEKDNLEHLTTDSDSSVALKELKIDTCDLVTGLEPGSLNDSQILLEKCKQPKANMEPEFTKEKSATYSNEEKDNLEVITKEKEFSGDQLSSLLSGTVVHKIPDVDSIKETNMQDGSVEIIKDHVTHCAFSFQNSLLYDLD</sequence>
<protein>
    <submittedName>
        <fullName evidence="5">Protein kintoun</fullName>
    </submittedName>
</protein>
<dbReference type="GO" id="GO:0005576">
    <property type="term" value="C:extracellular region"/>
    <property type="evidence" value="ECO:0007669"/>
    <property type="project" value="GOC"/>
</dbReference>
<proteinExistence type="inferred from homology"/>
<dbReference type="Pfam" id="PF08190">
    <property type="entry name" value="PIH1"/>
    <property type="match status" value="1"/>
</dbReference>
<dbReference type="InterPro" id="IPR050734">
    <property type="entry name" value="PIH1/Kintoun_subfamily"/>
</dbReference>
<feature type="domain" description="PIH1 N-terminal" evidence="3">
    <location>
        <begin position="43"/>
        <end position="207"/>
    </location>
</feature>
<dbReference type="PANTHER" id="PTHR22997">
    <property type="entry name" value="PIH1 DOMAIN-CONTAINING PROTEIN 1"/>
    <property type="match status" value="1"/>
</dbReference>
<evidence type="ECO:0000313" key="4">
    <source>
        <dbReference type="Proteomes" id="UP000081671"/>
    </source>
</evidence>
<evidence type="ECO:0000313" key="5">
    <source>
        <dbReference type="RefSeq" id="XP_012867683.1"/>
    </source>
</evidence>
<dbReference type="OrthoDB" id="546764at2759"/>
<accession>A0A1S3ETD6</accession>
<gene>
    <name evidence="5" type="primary">Dnaaf2</name>
</gene>
<reference evidence="5" key="1">
    <citation type="submission" date="2025-08" db="UniProtKB">
        <authorList>
            <consortium name="RefSeq"/>
        </authorList>
    </citation>
    <scope>IDENTIFICATION</scope>
    <source>
        <tissue evidence="5">Kidney</tissue>
    </source>
</reference>
<dbReference type="InterPro" id="IPR012981">
    <property type="entry name" value="PIH1_N"/>
</dbReference>
<dbReference type="GO" id="GO:0070286">
    <property type="term" value="P:axonemal dynein complex assembly"/>
    <property type="evidence" value="ECO:0007669"/>
    <property type="project" value="TreeGrafter"/>
</dbReference>
<dbReference type="InParanoid" id="A0A1S3ETD6"/>
<dbReference type="PANTHER" id="PTHR22997:SF3">
    <property type="entry name" value="PROTEIN KINTOUN"/>
    <property type="match status" value="1"/>
</dbReference>
<dbReference type="GO" id="GO:0003351">
    <property type="term" value="P:epithelial cilium movement involved in extracellular fluid movement"/>
    <property type="evidence" value="ECO:0007669"/>
    <property type="project" value="TreeGrafter"/>
</dbReference>
<dbReference type="FunCoup" id="A0A1S3ETD6">
    <property type="interactions" value="68"/>
</dbReference>
<keyword evidence="4" id="KW-1185">Reference proteome</keyword>
<evidence type="ECO:0000256" key="1">
    <source>
        <dbReference type="ARBA" id="ARBA00008511"/>
    </source>
</evidence>
<evidence type="ECO:0000259" key="3">
    <source>
        <dbReference type="Pfam" id="PF08190"/>
    </source>
</evidence>
<dbReference type="GO" id="GO:0005737">
    <property type="term" value="C:cytoplasm"/>
    <property type="evidence" value="ECO:0007669"/>
    <property type="project" value="TreeGrafter"/>
</dbReference>
<dbReference type="Proteomes" id="UP000081671">
    <property type="component" value="Unplaced"/>
</dbReference>
<evidence type="ECO:0000256" key="2">
    <source>
        <dbReference type="SAM" id="MobiDB-lite"/>
    </source>
</evidence>
<dbReference type="AlphaFoldDB" id="A0A1S3ETD6"/>
<comment type="similarity">
    <text evidence="1">Belongs to the PIH1 family.</text>
</comment>
<dbReference type="GO" id="GO:0060285">
    <property type="term" value="P:cilium-dependent cell motility"/>
    <property type="evidence" value="ECO:0007669"/>
    <property type="project" value="TreeGrafter"/>
</dbReference>
<name>A0A1S3ETD6_DIPOR</name>
<dbReference type="CTD" id="55172"/>
<dbReference type="KEGG" id="dord:105982577"/>
<feature type="compositionally biased region" description="Gly residues" evidence="2">
    <location>
        <begin position="285"/>
        <end position="295"/>
    </location>
</feature>